<dbReference type="AlphaFoldDB" id="A0A0A9AIQ1"/>
<reference evidence="1" key="2">
    <citation type="journal article" date="2015" name="Data Brief">
        <title>Shoot transcriptome of the giant reed, Arundo donax.</title>
        <authorList>
            <person name="Barrero R.A."/>
            <person name="Guerrero F.D."/>
            <person name="Moolhuijzen P."/>
            <person name="Goolsby J.A."/>
            <person name="Tidwell J."/>
            <person name="Bellgard S.E."/>
            <person name="Bellgard M.I."/>
        </authorList>
    </citation>
    <scope>NUCLEOTIDE SEQUENCE</scope>
    <source>
        <tissue evidence="1">Shoot tissue taken approximately 20 cm above the soil surface</tissue>
    </source>
</reference>
<proteinExistence type="predicted"/>
<sequence>MYIIRIPLRVWSSRVSDMSNSVRASDMSYSVSALPTRLLLQMVGGIRQAEGLRQQWKVLEVSASPFAGVRKSKPHRCAPLSWSNWPGSVIILCTTAPTLLVFGHSHGH</sequence>
<organism evidence="1">
    <name type="scientific">Arundo donax</name>
    <name type="common">Giant reed</name>
    <name type="synonym">Donax arundinaceus</name>
    <dbReference type="NCBI Taxonomy" id="35708"/>
    <lineage>
        <taxon>Eukaryota</taxon>
        <taxon>Viridiplantae</taxon>
        <taxon>Streptophyta</taxon>
        <taxon>Embryophyta</taxon>
        <taxon>Tracheophyta</taxon>
        <taxon>Spermatophyta</taxon>
        <taxon>Magnoliopsida</taxon>
        <taxon>Liliopsida</taxon>
        <taxon>Poales</taxon>
        <taxon>Poaceae</taxon>
        <taxon>PACMAD clade</taxon>
        <taxon>Arundinoideae</taxon>
        <taxon>Arundineae</taxon>
        <taxon>Arundo</taxon>
    </lineage>
</organism>
<name>A0A0A9AIQ1_ARUDO</name>
<evidence type="ECO:0000313" key="1">
    <source>
        <dbReference type="EMBL" id="JAD49738.1"/>
    </source>
</evidence>
<dbReference type="EMBL" id="GBRH01248157">
    <property type="protein sequence ID" value="JAD49738.1"/>
    <property type="molecule type" value="Transcribed_RNA"/>
</dbReference>
<protein>
    <submittedName>
        <fullName evidence="1">Uncharacterized protein</fullName>
    </submittedName>
</protein>
<accession>A0A0A9AIQ1</accession>
<reference evidence="1" key="1">
    <citation type="submission" date="2014-09" db="EMBL/GenBank/DDBJ databases">
        <authorList>
            <person name="Magalhaes I.L.F."/>
            <person name="Oliveira U."/>
            <person name="Santos F.R."/>
            <person name="Vidigal T.H.D.A."/>
            <person name="Brescovit A.D."/>
            <person name="Santos A.J."/>
        </authorList>
    </citation>
    <scope>NUCLEOTIDE SEQUENCE</scope>
    <source>
        <tissue evidence="1">Shoot tissue taken approximately 20 cm above the soil surface</tissue>
    </source>
</reference>